<evidence type="ECO:0000256" key="1">
    <source>
        <dbReference type="SAM" id="Phobius"/>
    </source>
</evidence>
<sequence length="66" mass="7260">MSAALILGGTVWAVIAAMLWFIFGPLMNDQPIGRVMVALFWPLALVSLIALSFVEALTDPCTRRWP</sequence>
<accession>A0A2V3VB52</accession>
<reference evidence="2 3" key="1">
    <citation type="submission" date="2018-05" db="EMBL/GenBank/DDBJ databases">
        <title>Genomic Encyclopedia of Type Strains, Phase IV (KMG-IV): sequencing the most valuable type-strain genomes for metagenomic binning, comparative biology and taxonomic classification.</title>
        <authorList>
            <person name="Goeker M."/>
        </authorList>
    </citation>
    <scope>NUCLEOTIDE SEQUENCE [LARGE SCALE GENOMIC DNA]</scope>
    <source>
        <strain evidence="2 3">DSM 3183</strain>
    </source>
</reference>
<feature type="transmembrane region" description="Helical" evidence="1">
    <location>
        <begin position="35"/>
        <end position="54"/>
    </location>
</feature>
<proteinExistence type="predicted"/>
<dbReference type="AlphaFoldDB" id="A0A2V3VB52"/>
<keyword evidence="3" id="KW-1185">Reference proteome</keyword>
<evidence type="ECO:0000313" key="2">
    <source>
        <dbReference type="EMBL" id="PXW78993.1"/>
    </source>
</evidence>
<keyword evidence="1" id="KW-0472">Membrane</keyword>
<protein>
    <submittedName>
        <fullName evidence="2">Uncharacterized protein</fullName>
    </submittedName>
</protein>
<dbReference type="Proteomes" id="UP000248014">
    <property type="component" value="Unassembled WGS sequence"/>
</dbReference>
<name>A0A2V3VB52_9SPHN</name>
<organism evidence="2 3">
    <name type="scientific">Blastomonas natatoria</name>
    <dbReference type="NCBI Taxonomy" id="34015"/>
    <lineage>
        <taxon>Bacteria</taxon>
        <taxon>Pseudomonadati</taxon>
        <taxon>Pseudomonadota</taxon>
        <taxon>Alphaproteobacteria</taxon>
        <taxon>Sphingomonadales</taxon>
        <taxon>Sphingomonadaceae</taxon>
        <taxon>Blastomonas</taxon>
    </lineage>
</organism>
<keyword evidence="1" id="KW-1133">Transmembrane helix</keyword>
<evidence type="ECO:0000313" key="3">
    <source>
        <dbReference type="Proteomes" id="UP000248014"/>
    </source>
</evidence>
<keyword evidence="1" id="KW-0812">Transmembrane</keyword>
<dbReference type="EMBL" id="QJJM01000001">
    <property type="protein sequence ID" value="PXW78993.1"/>
    <property type="molecule type" value="Genomic_DNA"/>
</dbReference>
<feature type="transmembrane region" description="Helical" evidence="1">
    <location>
        <begin position="6"/>
        <end position="23"/>
    </location>
</feature>
<dbReference type="RefSeq" id="WP_167398378.1">
    <property type="nucleotide sequence ID" value="NZ_QJJM01000001.1"/>
</dbReference>
<comment type="caution">
    <text evidence="2">The sequence shown here is derived from an EMBL/GenBank/DDBJ whole genome shotgun (WGS) entry which is preliminary data.</text>
</comment>
<gene>
    <name evidence="2" type="ORF">C7451_10155</name>
</gene>